<feature type="transmembrane region" description="Helical" evidence="10">
    <location>
        <begin position="405"/>
        <end position="424"/>
    </location>
</feature>
<dbReference type="GO" id="GO:0005886">
    <property type="term" value="C:plasma membrane"/>
    <property type="evidence" value="ECO:0007669"/>
    <property type="project" value="UniProtKB-SubCell"/>
</dbReference>
<keyword evidence="8 10" id="KW-0472">Membrane</keyword>
<evidence type="ECO:0000256" key="8">
    <source>
        <dbReference type="ARBA" id="ARBA00023136"/>
    </source>
</evidence>
<evidence type="ECO:0000256" key="6">
    <source>
        <dbReference type="ARBA" id="ARBA00022989"/>
    </source>
</evidence>
<dbReference type="KEGG" id="fad:CDH04_00900"/>
<evidence type="ECO:0000313" key="12">
    <source>
        <dbReference type="EMBL" id="QIW11288.1"/>
    </source>
</evidence>
<dbReference type="InterPro" id="IPR002528">
    <property type="entry name" value="MATE_fam"/>
</dbReference>
<keyword evidence="6 10" id="KW-1133">Transmembrane helix</keyword>
<dbReference type="AlphaFoldDB" id="A0A2Z4XW38"/>
<reference evidence="12 14" key="2">
    <citation type="submission" date="2019-08" db="EMBL/GenBank/DDBJ databases">
        <title>Complete genome sequences of Francisella adeliensis (FSC1325 and FSC1326).</title>
        <authorList>
            <person name="Ohrman C."/>
            <person name="Uneklint I."/>
            <person name="Vallesi A."/>
            <person name="Karlsson L."/>
            <person name="Sjodin A."/>
        </authorList>
    </citation>
    <scope>NUCLEOTIDE SEQUENCE [LARGE SCALE GENOMIC DNA]</scope>
    <source>
        <strain evidence="12 14">FSC1325</strain>
    </source>
</reference>
<gene>
    <name evidence="11" type="ORF">CDH04_00900</name>
    <name evidence="12" type="ORF">FZC43_00900</name>
</gene>
<keyword evidence="7" id="KW-0406">Ion transport</keyword>
<accession>A0A2Z4XW38</accession>
<keyword evidence="5 10" id="KW-0812">Transmembrane</keyword>
<name>A0A2Z4XW38_9GAMM</name>
<evidence type="ECO:0000256" key="5">
    <source>
        <dbReference type="ARBA" id="ARBA00022692"/>
    </source>
</evidence>
<keyword evidence="2" id="KW-0813">Transport</keyword>
<keyword evidence="14" id="KW-1185">Reference proteome</keyword>
<dbReference type="NCBIfam" id="TIGR00797">
    <property type="entry name" value="matE"/>
    <property type="match status" value="1"/>
</dbReference>
<dbReference type="OrthoDB" id="9806302at2"/>
<feature type="transmembrane region" description="Helical" evidence="10">
    <location>
        <begin position="339"/>
        <end position="362"/>
    </location>
</feature>
<evidence type="ECO:0000313" key="14">
    <source>
        <dbReference type="Proteomes" id="UP000681131"/>
    </source>
</evidence>
<dbReference type="PANTHER" id="PTHR43298:SF2">
    <property type="entry name" value="FMN_FAD EXPORTER YEEO-RELATED"/>
    <property type="match status" value="1"/>
</dbReference>
<reference evidence="11 13" key="1">
    <citation type="submission" date="2017-06" db="EMBL/GenBank/DDBJ databases">
        <title>Complete genome of Francisella adeliensis.</title>
        <authorList>
            <person name="Vallesi A."/>
            <person name="Sjodin A."/>
        </authorList>
    </citation>
    <scope>NUCLEOTIDE SEQUENCE [LARGE SCALE GENOMIC DNA]</scope>
    <source>
        <strain evidence="11 13">FDC440</strain>
    </source>
</reference>
<evidence type="ECO:0000256" key="9">
    <source>
        <dbReference type="ARBA" id="ARBA00031636"/>
    </source>
</evidence>
<dbReference type="RefSeq" id="WP_112869236.1">
    <property type="nucleotide sequence ID" value="NZ_CP021781.1"/>
</dbReference>
<dbReference type="EMBL" id="CP043424">
    <property type="protein sequence ID" value="QIW11288.1"/>
    <property type="molecule type" value="Genomic_DNA"/>
</dbReference>
<feature type="transmembrane region" description="Helical" evidence="10">
    <location>
        <begin position="436"/>
        <end position="454"/>
    </location>
</feature>
<dbReference type="GO" id="GO:0042910">
    <property type="term" value="F:xenobiotic transmembrane transporter activity"/>
    <property type="evidence" value="ECO:0007669"/>
    <property type="project" value="InterPro"/>
</dbReference>
<evidence type="ECO:0000256" key="1">
    <source>
        <dbReference type="ARBA" id="ARBA00004429"/>
    </source>
</evidence>
<evidence type="ECO:0000256" key="4">
    <source>
        <dbReference type="ARBA" id="ARBA00022475"/>
    </source>
</evidence>
<feature type="transmembrane region" description="Helical" evidence="10">
    <location>
        <begin position="258"/>
        <end position="280"/>
    </location>
</feature>
<feature type="transmembrane region" description="Helical" evidence="10">
    <location>
        <begin position="217"/>
        <end position="238"/>
    </location>
</feature>
<protein>
    <recommendedName>
        <fullName evidence="9">Multidrug-efflux transporter</fullName>
    </recommendedName>
</protein>
<dbReference type="InterPro" id="IPR048279">
    <property type="entry name" value="MdtK-like"/>
</dbReference>
<feature type="transmembrane region" description="Helical" evidence="10">
    <location>
        <begin position="38"/>
        <end position="63"/>
    </location>
</feature>
<evidence type="ECO:0000256" key="10">
    <source>
        <dbReference type="SAM" id="Phobius"/>
    </source>
</evidence>
<feature type="transmembrane region" description="Helical" evidence="10">
    <location>
        <begin position="158"/>
        <end position="179"/>
    </location>
</feature>
<sequence length="463" mass="50010">MSILLNRKSIEQSAEMVTESFQEENQAIFTKGSVTRHVIIMSLTSSIGLIAIFIVDLLDMFFLSILGEVELASAVGYAGTISFFTTSIGIGISIAMGALISRSVGEGKKNQANCYLINIYLIALIITVPIAIIVWLYIPDLLMLIGAKERTLELATQYLKILIPSFPILVLGIASGAALRAFGDAKFSMYSTLAGGLVNAILDPIFIFLLAMNVEGAAVASVFARVTILLVAFFALVIKYKVSLVFYWKGFKDSLYPILKVAFPAILTNMTTPIGTAYTIAEMSKFGDSAVAGMSVIGRLSPVAFAIVFAVSGAIGSIIGQNLGAKNINRVKKTLTSSLWFVCIVVLIVSIVLMSINGYLVYMFQLDSEAAQLMYVFSHFIAISYIFVGAGFIANAAFNNLGKPLYSFVVNMLKATVFTMPFVYFGGQNYGAEGILVGQGIGSLIIGLVAYIFAHRYVYTLKK</sequence>
<feature type="transmembrane region" description="Helical" evidence="10">
    <location>
        <begin position="300"/>
        <end position="319"/>
    </location>
</feature>
<dbReference type="Proteomes" id="UP000681131">
    <property type="component" value="Chromosome"/>
</dbReference>
<dbReference type="Pfam" id="PF01554">
    <property type="entry name" value="MatE"/>
    <property type="match status" value="2"/>
</dbReference>
<evidence type="ECO:0000313" key="11">
    <source>
        <dbReference type="EMBL" id="AXA33061.1"/>
    </source>
</evidence>
<dbReference type="GO" id="GO:0006811">
    <property type="term" value="P:monoatomic ion transport"/>
    <property type="evidence" value="ECO:0007669"/>
    <property type="project" value="UniProtKB-KW"/>
</dbReference>
<feature type="transmembrane region" description="Helical" evidence="10">
    <location>
        <begin position="191"/>
        <end position="211"/>
    </location>
</feature>
<evidence type="ECO:0000256" key="7">
    <source>
        <dbReference type="ARBA" id="ARBA00023065"/>
    </source>
</evidence>
<evidence type="ECO:0000256" key="3">
    <source>
        <dbReference type="ARBA" id="ARBA00022449"/>
    </source>
</evidence>
<organism evidence="11 13">
    <name type="scientific">Francisella adeliensis</name>
    <dbReference type="NCBI Taxonomy" id="2007306"/>
    <lineage>
        <taxon>Bacteria</taxon>
        <taxon>Pseudomonadati</taxon>
        <taxon>Pseudomonadota</taxon>
        <taxon>Gammaproteobacteria</taxon>
        <taxon>Thiotrichales</taxon>
        <taxon>Francisellaceae</taxon>
        <taxon>Francisella</taxon>
    </lineage>
</organism>
<feature type="transmembrane region" description="Helical" evidence="10">
    <location>
        <begin position="374"/>
        <end position="398"/>
    </location>
</feature>
<dbReference type="GO" id="GO:0015297">
    <property type="term" value="F:antiporter activity"/>
    <property type="evidence" value="ECO:0007669"/>
    <property type="project" value="UniProtKB-KW"/>
</dbReference>
<dbReference type="PANTHER" id="PTHR43298">
    <property type="entry name" value="MULTIDRUG RESISTANCE PROTEIN NORM-RELATED"/>
    <property type="match status" value="1"/>
</dbReference>
<dbReference type="PIRSF" id="PIRSF006603">
    <property type="entry name" value="DinF"/>
    <property type="match status" value="1"/>
</dbReference>
<keyword evidence="3" id="KW-0050">Antiport</keyword>
<keyword evidence="4" id="KW-1003">Cell membrane</keyword>
<dbReference type="Proteomes" id="UP000251120">
    <property type="component" value="Chromosome"/>
</dbReference>
<evidence type="ECO:0000313" key="13">
    <source>
        <dbReference type="Proteomes" id="UP000251120"/>
    </source>
</evidence>
<feature type="transmembrane region" description="Helical" evidence="10">
    <location>
        <begin position="112"/>
        <end position="138"/>
    </location>
</feature>
<feature type="transmembrane region" description="Helical" evidence="10">
    <location>
        <begin position="75"/>
        <end position="100"/>
    </location>
</feature>
<evidence type="ECO:0000256" key="2">
    <source>
        <dbReference type="ARBA" id="ARBA00022448"/>
    </source>
</evidence>
<proteinExistence type="predicted"/>
<comment type="subcellular location">
    <subcellularLocation>
        <location evidence="1">Cell inner membrane</location>
        <topology evidence="1">Multi-pass membrane protein</topology>
    </subcellularLocation>
</comment>
<dbReference type="InterPro" id="IPR050222">
    <property type="entry name" value="MATE_MdtK"/>
</dbReference>
<dbReference type="EMBL" id="CP021781">
    <property type="protein sequence ID" value="AXA33061.1"/>
    <property type="molecule type" value="Genomic_DNA"/>
</dbReference>